<sequence length="39" mass="4562">MQCYSRKRAHISLLFLLSVLMSDALILTTGIYLMIRLFE</sequence>
<protein>
    <submittedName>
        <fullName evidence="2">Uncharacterized protein</fullName>
    </submittedName>
</protein>
<evidence type="ECO:0000313" key="3">
    <source>
        <dbReference type="Proteomes" id="UP000319716"/>
    </source>
</evidence>
<proteinExistence type="predicted"/>
<gene>
    <name evidence="2" type="ORF">NBRC111894_428</name>
</gene>
<accession>A0A4Y1Z7A3</accession>
<organism evidence="2 3">
    <name type="scientific">Sporolactobacillus inulinus</name>
    <dbReference type="NCBI Taxonomy" id="2078"/>
    <lineage>
        <taxon>Bacteria</taxon>
        <taxon>Bacillati</taxon>
        <taxon>Bacillota</taxon>
        <taxon>Bacilli</taxon>
        <taxon>Bacillales</taxon>
        <taxon>Sporolactobacillaceae</taxon>
        <taxon>Sporolactobacillus</taxon>
    </lineage>
</organism>
<name>A0A4Y1Z7A3_9BACL</name>
<dbReference type="EMBL" id="BEXB01000002">
    <property type="protein sequence ID" value="GAY74874.1"/>
    <property type="molecule type" value="Genomic_DNA"/>
</dbReference>
<dbReference type="AlphaFoldDB" id="A0A4Y1Z7A3"/>
<dbReference type="Proteomes" id="UP000319716">
    <property type="component" value="Unassembled WGS sequence"/>
</dbReference>
<keyword evidence="1" id="KW-1133">Transmembrane helix</keyword>
<feature type="transmembrane region" description="Helical" evidence="1">
    <location>
        <begin position="12"/>
        <end position="35"/>
    </location>
</feature>
<keyword evidence="1" id="KW-0812">Transmembrane</keyword>
<evidence type="ECO:0000256" key="1">
    <source>
        <dbReference type="SAM" id="Phobius"/>
    </source>
</evidence>
<reference evidence="2 3" key="1">
    <citation type="submission" date="2017-11" db="EMBL/GenBank/DDBJ databases">
        <title>Draft Genome Sequence of Sporolactobacillus inulinus NBRC 111894 Isolated from Koso, a Japanese Sugar-Vegetable Fermented Beverage.</title>
        <authorList>
            <person name="Chiou T.Y."/>
            <person name="Oshima K."/>
            <person name="Suda W."/>
            <person name="Hattori M."/>
            <person name="Takahashi T."/>
        </authorList>
    </citation>
    <scope>NUCLEOTIDE SEQUENCE [LARGE SCALE GENOMIC DNA]</scope>
    <source>
        <strain evidence="2 3">NBRC111894</strain>
    </source>
</reference>
<comment type="caution">
    <text evidence="2">The sequence shown here is derived from an EMBL/GenBank/DDBJ whole genome shotgun (WGS) entry which is preliminary data.</text>
</comment>
<keyword evidence="1" id="KW-0472">Membrane</keyword>
<evidence type="ECO:0000313" key="2">
    <source>
        <dbReference type="EMBL" id="GAY74874.1"/>
    </source>
</evidence>